<dbReference type="InterPro" id="IPR019812">
    <property type="entry name" value="Hydgase_assmbl_chp_CS"/>
</dbReference>
<dbReference type="Pfam" id="PF01455">
    <property type="entry name" value="HupF_HypC"/>
    <property type="match status" value="1"/>
</dbReference>
<comment type="similarity">
    <text evidence="1">Belongs to the HupF/HypC family.</text>
</comment>
<dbReference type="InterPro" id="IPR001109">
    <property type="entry name" value="Hydrogenase_HupF/HypC"/>
</dbReference>
<organism evidence="2">
    <name type="scientific">bioreactor metagenome</name>
    <dbReference type="NCBI Taxonomy" id="1076179"/>
    <lineage>
        <taxon>unclassified sequences</taxon>
        <taxon>metagenomes</taxon>
        <taxon>ecological metagenomes</taxon>
    </lineage>
</organism>
<dbReference type="AlphaFoldDB" id="A0A645GUD3"/>
<dbReference type="GO" id="GO:1902670">
    <property type="term" value="F:carbon dioxide binding"/>
    <property type="evidence" value="ECO:0007669"/>
    <property type="project" value="TreeGrafter"/>
</dbReference>
<dbReference type="PANTHER" id="PTHR35177:SF2">
    <property type="entry name" value="HYDROGENASE MATURATION FACTOR HYBG"/>
    <property type="match status" value="1"/>
</dbReference>
<dbReference type="PANTHER" id="PTHR35177">
    <property type="entry name" value="HYDROGENASE MATURATION FACTOR HYBG"/>
    <property type="match status" value="1"/>
</dbReference>
<dbReference type="PRINTS" id="PR00445">
    <property type="entry name" value="HUPFHYPC"/>
</dbReference>
<comment type="caution">
    <text evidence="2">The sequence shown here is derived from an EMBL/GenBank/DDBJ whole genome shotgun (WGS) entry which is preliminary data.</text>
</comment>
<proteinExistence type="inferred from homology"/>
<dbReference type="PROSITE" id="PS01097">
    <property type="entry name" value="HUPF_HYPC"/>
    <property type="match status" value="1"/>
</dbReference>
<reference evidence="2" key="1">
    <citation type="submission" date="2019-08" db="EMBL/GenBank/DDBJ databases">
        <authorList>
            <person name="Kucharzyk K."/>
            <person name="Murdoch R.W."/>
            <person name="Higgins S."/>
            <person name="Loffler F."/>
        </authorList>
    </citation>
    <scope>NUCLEOTIDE SEQUENCE</scope>
</reference>
<accession>A0A645GUD3</accession>
<name>A0A645GUD3_9ZZZZ</name>
<evidence type="ECO:0008006" key="3">
    <source>
        <dbReference type="Google" id="ProtNLM"/>
    </source>
</evidence>
<dbReference type="GO" id="GO:0005506">
    <property type="term" value="F:iron ion binding"/>
    <property type="evidence" value="ECO:0007669"/>
    <property type="project" value="TreeGrafter"/>
</dbReference>
<protein>
    <recommendedName>
        <fullName evidence="3">Hydrogenase maturation factor HypC</fullName>
    </recommendedName>
</protein>
<dbReference type="NCBIfam" id="TIGR00074">
    <property type="entry name" value="hypC_hupF"/>
    <property type="match status" value="1"/>
</dbReference>
<dbReference type="SUPFAM" id="SSF159127">
    <property type="entry name" value="HupF/HypC-like"/>
    <property type="match status" value="1"/>
</dbReference>
<evidence type="ECO:0000256" key="1">
    <source>
        <dbReference type="ARBA" id="ARBA00006018"/>
    </source>
</evidence>
<dbReference type="GO" id="GO:0051604">
    <property type="term" value="P:protein maturation"/>
    <property type="evidence" value="ECO:0007669"/>
    <property type="project" value="TreeGrafter"/>
</dbReference>
<gene>
    <name evidence="2" type="ORF">SDC9_177856</name>
</gene>
<dbReference type="EMBL" id="VSSQ01081483">
    <property type="protein sequence ID" value="MPN30385.1"/>
    <property type="molecule type" value="Genomic_DNA"/>
</dbReference>
<sequence>MCLAVPAKILSLNGSYACAETMGIRQKINIQLLDSPVIGDHILIHAGFAIEKIDATDYAFLNQTWSEMTEGIENDDTKSS</sequence>
<evidence type="ECO:0000313" key="2">
    <source>
        <dbReference type="EMBL" id="MPN30385.1"/>
    </source>
</evidence>
<dbReference type="Gene3D" id="2.30.30.140">
    <property type="match status" value="1"/>
</dbReference>